<feature type="transmembrane region" description="Helical" evidence="1">
    <location>
        <begin position="92"/>
        <end position="110"/>
    </location>
</feature>
<gene>
    <name evidence="3" type="ORF">QPM17_15730</name>
</gene>
<name>A0ABT7IEJ1_9GAMM</name>
<protein>
    <submittedName>
        <fullName evidence="3">PQQ-dependent sugar dehydrogenase</fullName>
        <ecNumber evidence="3">1.1.5.-</ecNumber>
    </submittedName>
</protein>
<dbReference type="EC" id="1.1.5.-" evidence="3"/>
<keyword evidence="1" id="KW-0472">Membrane</keyword>
<feature type="transmembrane region" description="Helical" evidence="1">
    <location>
        <begin position="63"/>
        <end position="85"/>
    </location>
</feature>
<sequence length="527" mass="56928">MMASVSRWKVVLAFVIALLLGSVLGSLVQTQINLQALAGLGVEISPEVRLETTLADLINFAPLYAILFGLSFLVSQVAASLVVRLAGNSGRLWLHPVAAAVGLWATLRIVDALAPMPTLIAATRDTGGLMLMLLTAAISGWVFTVLASRLPNRNGKSSAVPVVALLASAGLALPESEALADETLGYKVETVASGLEHPWSLAFLPDGRMLVTERPGRLRMLTAEGELMPDALTGVPEVFASGQAGLFEVLPARNFEQSRRVFLSYACGTMQANHTCLARGELGEQGLDNVTEIFRVQPAKQGNAHYGGRLAWLPDNTLVLTLGDGFDYREQAQRLENHIGSIVRLNPDGTAPDDNPFFGSDSYQSEIYSYGHRNVQGLVYDSEQRRLIAHEHGPRGGDEINIIRPGANYGWPITTHGLDYTGARVTPFQDQEGIESPLLHWTPSIAPSGMTIYTGGLFPRWRGDLLVGALVTRQVHRVRLENGQAREVGTLFGELGERIRAVQTGPNGAVYLLTDSSDGRLLRVTPE</sequence>
<dbReference type="RefSeq" id="WP_285391802.1">
    <property type="nucleotide sequence ID" value="NZ_JASSVS010000008.1"/>
</dbReference>
<dbReference type="InterPro" id="IPR012938">
    <property type="entry name" value="Glc/Sorbosone_DH"/>
</dbReference>
<keyword evidence="3" id="KW-0560">Oxidoreductase</keyword>
<evidence type="ECO:0000313" key="4">
    <source>
        <dbReference type="Proteomes" id="UP001227964"/>
    </source>
</evidence>
<dbReference type="InterPro" id="IPR011042">
    <property type="entry name" value="6-blade_b-propeller_TolB-like"/>
</dbReference>
<keyword evidence="1" id="KW-1133">Transmembrane helix</keyword>
<evidence type="ECO:0000259" key="2">
    <source>
        <dbReference type="Pfam" id="PF07995"/>
    </source>
</evidence>
<dbReference type="EMBL" id="JASSVS010000008">
    <property type="protein sequence ID" value="MDL0432592.1"/>
    <property type="molecule type" value="Genomic_DNA"/>
</dbReference>
<dbReference type="PANTHER" id="PTHR19328">
    <property type="entry name" value="HEDGEHOG-INTERACTING PROTEIN"/>
    <property type="match status" value="1"/>
</dbReference>
<dbReference type="PANTHER" id="PTHR19328:SF75">
    <property type="entry name" value="ALDOSE SUGAR DEHYDROGENASE YLII"/>
    <property type="match status" value="1"/>
</dbReference>
<organism evidence="3 4">
    <name type="scientific">Marinobacter azerbaijanicus</name>
    <dbReference type="NCBI Taxonomy" id="3050455"/>
    <lineage>
        <taxon>Bacteria</taxon>
        <taxon>Pseudomonadati</taxon>
        <taxon>Pseudomonadota</taxon>
        <taxon>Gammaproteobacteria</taxon>
        <taxon>Pseudomonadales</taxon>
        <taxon>Marinobacteraceae</taxon>
        <taxon>Marinobacter</taxon>
    </lineage>
</organism>
<feature type="domain" description="Glucose/Sorbosone dehydrogenase" evidence="2">
    <location>
        <begin position="195"/>
        <end position="523"/>
    </location>
</feature>
<keyword evidence="4" id="KW-1185">Reference proteome</keyword>
<keyword evidence="1" id="KW-0812">Transmembrane</keyword>
<dbReference type="Gene3D" id="2.120.10.30">
    <property type="entry name" value="TolB, C-terminal domain"/>
    <property type="match status" value="1"/>
</dbReference>
<accession>A0ABT7IEJ1</accession>
<dbReference type="Proteomes" id="UP001227964">
    <property type="component" value="Unassembled WGS sequence"/>
</dbReference>
<proteinExistence type="predicted"/>
<feature type="transmembrane region" description="Helical" evidence="1">
    <location>
        <begin position="130"/>
        <end position="148"/>
    </location>
</feature>
<evidence type="ECO:0000313" key="3">
    <source>
        <dbReference type="EMBL" id="MDL0432592.1"/>
    </source>
</evidence>
<dbReference type="GO" id="GO:0016491">
    <property type="term" value="F:oxidoreductase activity"/>
    <property type="evidence" value="ECO:0007669"/>
    <property type="project" value="UniProtKB-KW"/>
</dbReference>
<evidence type="ECO:0000256" key="1">
    <source>
        <dbReference type="SAM" id="Phobius"/>
    </source>
</evidence>
<dbReference type="InterPro" id="IPR011041">
    <property type="entry name" value="Quinoprot_gluc/sorb_DH_b-prop"/>
</dbReference>
<reference evidence="3 4" key="1">
    <citation type="submission" date="2023-06" db="EMBL/GenBank/DDBJ databases">
        <title>Marinobacter azerbaijanicus a moderately halophilic, isolated from Urmia Lake in Azerbaijan region of Iran.</title>
        <authorList>
            <person name="Sanchez-Porro C."/>
            <person name="Aghdam E.M."/>
            <person name="Saheb S.M."/>
            <person name="Tarhriz V."/>
            <person name="Kazemi E."/>
            <person name="Ammozegar M.A."/>
            <person name="Ventosa A."/>
            <person name="Hejazi M.S."/>
        </authorList>
    </citation>
    <scope>NUCLEOTIDE SEQUENCE [LARGE SCALE GENOMIC DNA]</scope>
    <source>
        <strain evidence="3 4">TBZ242</strain>
    </source>
</reference>
<dbReference type="SUPFAM" id="SSF50952">
    <property type="entry name" value="Soluble quinoprotein glucose dehydrogenase"/>
    <property type="match status" value="1"/>
</dbReference>
<comment type="caution">
    <text evidence="3">The sequence shown here is derived from an EMBL/GenBank/DDBJ whole genome shotgun (WGS) entry which is preliminary data.</text>
</comment>
<dbReference type="Pfam" id="PF07995">
    <property type="entry name" value="GSDH"/>
    <property type="match status" value="1"/>
</dbReference>